<dbReference type="RefSeq" id="WP_184725060.1">
    <property type="nucleotide sequence ID" value="NZ_JACHIW010000001.1"/>
</dbReference>
<evidence type="ECO:0000313" key="2">
    <source>
        <dbReference type="Proteomes" id="UP000584374"/>
    </source>
</evidence>
<dbReference type="InterPro" id="IPR036890">
    <property type="entry name" value="HATPase_C_sf"/>
</dbReference>
<accession>A0A840Q5Z1</accession>
<sequence>MNGSDAFGAAELRQAVLQSWEASPTRFREDANAEEDLRLGGYRDRLLVELAQNAADAAGTGGVLRVEFIDRELRVANTGAPLTADGVAGLASLRASAKREGASIGRFGVGFAAVLAVSDEPQVVSTSGGVAFSAARTREAAATLPGPAEEMAAREGAVPILRLPWPSIGEPPTGFDTEVRLPLRPEVDVDALLAAFIDQAPDLLLALPALAEIRIGEKTWRRVDEDADRLVVAGPARSERWLVHRAAGRLSETALTGLGVEARHATEWHVTWAVPLDDDGMPIPLAEDVLHAPTPTEERLSLPARLLASVPVEPDRRRVAASAASDAVLTFAAECYPALVKKLAAEHRTALVPLPGFPLSDVDDKLRQGVNDRLRVAAWLPAADGKLVAPLKSRVLDYASPELVELLHDVVPALLTADLADAQHRRSLHVLEVRRLGAAEIVEAVTGLQRPPSWWHRLYDALTVIEGADPLAREEFTALPVPLADGRTVTGVRDVLLSQRDADPDPAAMLSTLDIYGMRIAHPEATHPLLEKLGAHPAGPSELLDAPSLEEAVRSSVSNARAGADVRPLAEAVLRLVANAQPRDWLGALALPDADGDVRRADELLLPDAELLEVLDAEYIGEDAPLAVLDEDFAADHPRDLLRSIGVLDTFVVHVEEEPAEADEGFPDSHGWWAEQEAAQPDNWPPARFVGIRDLDLVAEDAWPEAIRLLVQNPETLRALREPNSYPAWWIARYALIEGYPPRHWRLSEAEDLAGLYDTVPDVQLDDEHLRIAGVRAELRIADADDAADLLERLGDPERTVRAGTALRAHQALADAVACSHVDPGELEPPEMVRSVSGAVVSTGRAVVLDEPWMLSVLEAPLVIAGGSPDQFDAEALAELLDLPLASEENTMQVVDPGRTQRWPEVARVPAACELLGIKVPSGDVTLHDVLRVRASTGEHRVHWWVDNTGKLHAERTPDGLGRALAWASGTWQERFALTALLADPEATTLLR</sequence>
<dbReference type="SUPFAM" id="SSF55874">
    <property type="entry name" value="ATPase domain of HSP90 chaperone/DNA topoisomerase II/histidine kinase"/>
    <property type="match status" value="1"/>
</dbReference>
<reference evidence="1 2" key="1">
    <citation type="submission" date="2020-08" db="EMBL/GenBank/DDBJ databases">
        <title>Sequencing the genomes of 1000 actinobacteria strains.</title>
        <authorList>
            <person name="Klenk H.-P."/>
        </authorList>
    </citation>
    <scope>NUCLEOTIDE SEQUENCE [LARGE SCALE GENOMIC DNA]</scope>
    <source>
        <strain evidence="1 2">DSM 45584</strain>
    </source>
</reference>
<evidence type="ECO:0000313" key="1">
    <source>
        <dbReference type="EMBL" id="MBB5153805.1"/>
    </source>
</evidence>
<evidence type="ECO:0008006" key="3">
    <source>
        <dbReference type="Google" id="ProtNLM"/>
    </source>
</evidence>
<organism evidence="1 2">
    <name type="scientific">Saccharopolyspora phatthalungensis</name>
    <dbReference type="NCBI Taxonomy" id="664693"/>
    <lineage>
        <taxon>Bacteria</taxon>
        <taxon>Bacillati</taxon>
        <taxon>Actinomycetota</taxon>
        <taxon>Actinomycetes</taxon>
        <taxon>Pseudonocardiales</taxon>
        <taxon>Pseudonocardiaceae</taxon>
        <taxon>Saccharopolyspora</taxon>
    </lineage>
</organism>
<comment type="caution">
    <text evidence="1">The sequence shown here is derived from an EMBL/GenBank/DDBJ whole genome shotgun (WGS) entry which is preliminary data.</text>
</comment>
<dbReference type="Proteomes" id="UP000584374">
    <property type="component" value="Unassembled WGS sequence"/>
</dbReference>
<protein>
    <recommendedName>
        <fullName evidence="3">Molecular chaperone Hsp90</fullName>
    </recommendedName>
</protein>
<dbReference type="AlphaFoldDB" id="A0A840Q5Z1"/>
<name>A0A840Q5Z1_9PSEU</name>
<dbReference type="NCBIfam" id="NF047352">
    <property type="entry name" value="P_loop_sacsin"/>
    <property type="match status" value="1"/>
</dbReference>
<dbReference type="EMBL" id="JACHIW010000001">
    <property type="protein sequence ID" value="MBB5153805.1"/>
    <property type="molecule type" value="Genomic_DNA"/>
</dbReference>
<keyword evidence="2" id="KW-1185">Reference proteome</keyword>
<proteinExistence type="predicted"/>
<gene>
    <name evidence="1" type="ORF">BJ970_001339</name>
</gene>